<feature type="transmembrane region" description="Helical" evidence="2">
    <location>
        <begin position="379"/>
        <end position="398"/>
    </location>
</feature>
<protein>
    <submittedName>
        <fullName evidence="4">Uncharacterized protein</fullName>
    </submittedName>
</protein>
<accession>A0A922I3X2</accession>
<name>A0A922I3X2_DERFA</name>
<evidence type="ECO:0000313" key="3">
    <source>
        <dbReference type="EMBL" id="KAH7639355.1"/>
    </source>
</evidence>
<dbReference type="Proteomes" id="UP000790347">
    <property type="component" value="Unassembled WGS sequence"/>
</dbReference>
<dbReference type="EMBL" id="ASGP02000002">
    <property type="protein sequence ID" value="KAH9522052.1"/>
    <property type="molecule type" value="Genomic_DNA"/>
</dbReference>
<comment type="caution">
    <text evidence="4">The sequence shown here is derived from an EMBL/GenBank/DDBJ whole genome shotgun (WGS) entry which is preliminary data.</text>
</comment>
<feature type="region of interest" description="Disordered" evidence="1">
    <location>
        <begin position="249"/>
        <end position="298"/>
    </location>
</feature>
<reference evidence="3" key="2">
    <citation type="submission" date="2020-06" db="EMBL/GenBank/DDBJ databases">
        <authorList>
            <person name="Ji K."/>
            <person name="Li J."/>
        </authorList>
    </citation>
    <scope>NUCLEOTIDE SEQUENCE</scope>
    <source>
        <strain evidence="3">JKM2019</strain>
        <tissue evidence="3">Whole body</tissue>
    </source>
</reference>
<organism evidence="4 5">
    <name type="scientific">Dermatophagoides farinae</name>
    <name type="common">American house dust mite</name>
    <dbReference type="NCBI Taxonomy" id="6954"/>
    <lineage>
        <taxon>Eukaryota</taxon>
        <taxon>Metazoa</taxon>
        <taxon>Ecdysozoa</taxon>
        <taxon>Arthropoda</taxon>
        <taxon>Chelicerata</taxon>
        <taxon>Arachnida</taxon>
        <taxon>Acari</taxon>
        <taxon>Acariformes</taxon>
        <taxon>Sarcoptiformes</taxon>
        <taxon>Astigmata</taxon>
        <taxon>Psoroptidia</taxon>
        <taxon>Analgoidea</taxon>
        <taxon>Pyroglyphidae</taxon>
        <taxon>Dermatophagoidinae</taxon>
        <taxon>Dermatophagoides</taxon>
    </lineage>
</organism>
<evidence type="ECO:0000313" key="4">
    <source>
        <dbReference type="EMBL" id="KAH9522052.1"/>
    </source>
</evidence>
<evidence type="ECO:0000256" key="2">
    <source>
        <dbReference type="SAM" id="Phobius"/>
    </source>
</evidence>
<reference evidence="4" key="1">
    <citation type="submission" date="2013-05" db="EMBL/GenBank/DDBJ databases">
        <authorList>
            <person name="Yim A.K.Y."/>
            <person name="Chan T.F."/>
            <person name="Ji K.M."/>
            <person name="Liu X.Y."/>
            <person name="Zhou J.W."/>
            <person name="Li R.Q."/>
            <person name="Yang K.Y."/>
            <person name="Li J."/>
            <person name="Li M."/>
            <person name="Law P.T.W."/>
            <person name="Wu Y.L."/>
            <person name="Cai Z.L."/>
            <person name="Qin H."/>
            <person name="Bao Y."/>
            <person name="Leung R.K.K."/>
            <person name="Ng P.K.S."/>
            <person name="Zou J."/>
            <person name="Zhong X.J."/>
            <person name="Ran P.X."/>
            <person name="Zhong N.S."/>
            <person name="Liu Z.G."/>
            <person name="Tsui S.K.W."/>
        </authorList>
    </citation>
    <scope>NUCLEOTIDE SEQUENCE</scope>
    <source>
        <strain evidence="4">Derf</strain>
        <tissue evidence="4">Whole organism</tissue>
    </source>
</reference>
<dbReference type="Proteomes" id="UP000828236">
    <property type="component" value="Unassembled WGS sequence"/>
</dbReference>
<keyword evidence="5" id="KW-1185">Reference proteome</keyword>
<evidence type="ECO:0000256" key="1">
    <source>
        <dbReference type="SAM" id="MobiDB-lite"/>
    </source>
</evidence>
<dbReference type="PANTHER" id="PTHR33964:SF9">
    <property type="match status" value="1"/>
</dbReference>
<keyword evidence="2" id="KW-0812">Transmembrane</keyword>
<keyword evidence="2" id="KW-0472">Membrane</keyword>
<dbReference type="AlphaFoldDB" id="A0A922I3X2"/>
<evidence type="ECO:0000313" key="5">
    <source>
        <dbReference type="Proteomes" id="UP000790347"/>
    </source>
</evidence>
<reference evidence="3" key="3">
    <citation type="journal article" date="2021" name="World Allergy Organ. J.">
        <title>Chromosome-level assembly of Dermatophagoides farinae genome and transcriptome reveals two novel allergens Der f 37 and Der f 39.</title>
        <authorList>
            <person name="Chen J."/>
            <person name="Cai Z."/>
            <person name="Fan D."/>
            <person name="Hu J."/>
            <person name="Hou Y."/>
            <person name="He Y."/>
            <person name="Zhang Z."/>
            <person name="Zhao Z."/>
            <person name="Gao P."/>
            <person name="Hu W."/>
            <person name="Sun J."/>
            <person name="Li J."/>
            <person name="Ji K."/>
        </authorList>
    </citation>
    <scope>NUCLEOTIDE SEQUENCE</scope>
    <source>
        <strain evidence="3">JKM2019</strain>
    </source>
</reference>
<proteinExistence type="predicted"/>
<sequence length="409" mass="47172">MIIITMIIKLLFHLCSFGIIIILINLCVAADQYSNQYQQTTTNPTLTIECRQQQSNCTDNIYPYLNDPQYMFPTSLEHVNEMCKMWSRFVDCIRRYISHCFEENRRQLFHKSVENSIDTVHAICSSKLYQTEYLARANCFKQISMDHCGVPYQHLVNNIANPMAKDEHICCTYAQFKRCVNRPLLEECGRKAKNLMDHSMSFLISRCQHYTDNFDSQIECSSPSSKMASIESIDSKTKITIDNENHHLNSIDQPLLGHHHHHQSPLLPPVHPESREWPESFNSDKSSSSSTDSTDSNINGMIESIEHNVNNKRELIHAHIGNVHKTFDNDDDNDYRKESSLIDTSTIIDPDMIIYTMKPESQIQFSSATSSTTLSNAKWLIIIITYTAIISPFFISPFEEDYIRIPILI</sequence>
<keyword evidence="2" id="KW-1133">Transmembrane helix</keyword>
<dbReference type="EMBL" id="SDOV01000007">
    <property type="protein sequence ID" value="KAH7639355.1"/>
    <property type="molecule type" value="Genomic_DNA"/>
</dbReference>
<dbReference type="PANTHER" id="PTHR33964">
    <property type="entry name" value="RE45066P-RELATED"/>
    <property type="match status" value="1"/>
</dbReference>
<gene>
    <name evidence="4" type="ORF">DERF_005655</name>
    <name evidence="3" type="ORF">HUG17_3388</name>
</gene>
<feature type="compositionally biased region" description="Low complexity" evidence="1">
    <location>
        <begin position="283"/>
        <end position="296"/>
    </location>
</feature>
<reference evidence="4" key="4">
    <citation type="journal article" date="2022" name="Res Sq">
        <title>Comparative Genomics Reveals Insights into the Divergent Evolution of Astigmatic Mites and Household Pest Adaptations.</title>
        <authorList>
            <person name="Xiong Q."/>
            <person name="Wan A.T.-Y."/>
            <person name="Liu X.-Y."/>
            <person name="Fung C.S.-H."/>
            <person name="Xiao X."/>
            <person name="Malainual N."/>
            <person name="Hou J."/>
            <person name="Wang L."/>
            <person name="Wang M."/>
            <person name="Yang K."/>
            <person name="Cui Y."/>
            <person name="Leung E."/>
            <person name="Nong W."/>
            <person name="Shin S.-K."/>
            <person name="Au S."/>
            <person name="Jeong K.Y."/>
            <person name="Chew F.T."/>
            <person name="Hui J."/>
            <person name="Leung T.F."/>
            <person name="Tungtrongchitr A."/>
            <person name="Zhong N."/>
            <person name="Liu Z."/>
            <person name="Tsui S."/>
        </authorList>
    </citation>
    <scope>NUCLEOTIDE SEQUENCE</scope>
    <source>
        <strain evidence="4">Derf</strain>
        <tissue evidence="4">Whole organism</tissue>
    </source>
</reference>